<dbReference type="Pfam" id="PF13765">
    <property type="entry name" value="PRY"/>
    <property type="match status" value="1"/>
</dbReference>
<dbReference type="STRING" id="246437.L9JCM4"/>
<dbReference type="Pfam" id="PF00622">
    <property type="entry name" value="SPRY"/>
    <property type="match status" value="1"/>
</dbReference>
<dbReference type="SMART" id="SM00589">
    <property type="entry name" value="PRY"/>
    <property type="match status" value="1"/>
</dbReference>
<evidence type="ECO:0000313" key="2">
    <source>
        <dbReference type="EMBL" id="ELW48370.1"/>
    </source>
</evidence>
<dbReference type="InterPro" id="IPR043136">
    <property type="entry name" value="B30.2/SPRY_sf"/>
</dbReference>
<accession>L9JCM4</accession>
<dbReference type="InParanoid" id="L9JCM4"/>
<protein>
    <submittedName>
        <fullName evidence="2">Tripartite motif-containing protein 58</fullName>
    </submittedName>
</protein>
<dbReference type="InterPro" id="IPR001870">
    <property type="entry name" value="B30.2/SPRY"/>
</dbReference>
<dbReference type="Proteomes" id="UP000011518">
    <property type="component" value="Unassembled WGS sequence"/>
</dbReference>
<dbReference type="eggNOG" id="KOG2177">
    <property type="taxonomic scope" value="Eukaryota"/>
</dbReference>
<dbReference type="SUPFAM" id="SSF49899">
    <property type="entry name" value="Concanavalin A-like lectins/glucanases"/>
    <property type="match status" value="1"/>
</dbReference>
<proteinExistence type="predicted"/>
<dbReference type="CDD" id="cd15816">
    <property type="entry name" value="SPRY_PRY_TRIM58"/>
    <property type="match status" value="1"/>
</dbReference>
<dbReference type="FunFam" id="2.60.120.920:FF:000004">
    <property type="entry name" value="Butyrophilin subfamily 1 member A1"/>
    <property type="match status" value="1"/>
</dbReference>
<name>L9JCM4_TUPCH</name>
<dbReference type="InterPro" id="IPR006574">
    <property type="entry name" value="PRY"/>
</dbReference>
<keyword evidence="3" id="KW-1185">Reference proteome</keyword>
<dbReference type="InterPro" id="IPR035787">
    <property type="entry name" value="SPRY/PRY_TRIM58"/>
</dbReference>
<dbReference type="SMART" id="SM00449">
    <property type="entry name" value="SPRY"/>
    <property type="match status" value="1"/>
</dbReference>
<dbReference type="InterPro" id="IPR050143">
    <property type="entry name" value="TRIM/RBCC"/>
</dbReference>
<evidence type="ECO:0000313" key="3">
    <source>
        <dbReference type="Proteomes" id="UP000011518"/>
    </source>
</evidence>
<organism evidence="2 3">
    <name type="scientific">Tupaia chinensis</name>
    <name type="common">Chinese tree shrew</name>
    <name type="synonym">Tupaia belangeri chinensis</name>
    <dbReference type="NCBI Taxonomy" id="246437"/>
    <lineage>
        <taxon>Eukaryota</taxon>
        <taxon>Metazoa</taxon>
        <taxon>Chordata</taxon>
        <taxon>Craniata</taxon>
        <taxon>Vertebrata</taxon>
        <taxon>Euteleostomi</taxon>
        <taxon>Mammalia</taxon>
        <taxon>Eutheria</taxon>
        <taxon>Euarchontoglires</taxon>
        <taxon>Scandentia</taxon>
        <taxon>Tupaiidae</taxon>
        <taxon>Tupaia</taxon>
    </lineage>
</organism>
<dbReference type="PANTHER" id="PTHR24103">
    <property type="entry name" value="E3 UBIQUITIN-PROTEIN LIGASE TRIM"/>
    <property type="match status" value="1"/>
</dbReference>
<feature type="domain" description="B30.2/SPRY" evidence="1">
    <location>
        <begin position="23"/>
        <end position="217"/>
    </location>
</feature>
<dbReference type="PROSITE" id="PS50188">
    <property type="entry name" value="B302_SPRY"/>
    <property type="match status" value="1"/>
</dbReference>
<dbReference type="PRINTS" id="PR01407">
    <property type="entry name" value="BUTYPHLNCDUF"/>
</dbReference>
<feature type="non-terminal residue" evidence="2">
    <location>
        <position position="1"/>
    </location>
</feature>
<dbReference type="AlphaFoldDB" id="L9JCM4"/>
<evidence type="ECO:0000259" key="1">
    <source>
        <dbReference type="PROSITE" id="PS50188"/>
    </source>
</evidence>
<dbReference type="EMBL" id="KB321060">
    <property type="protein sequence ID" value="ELW48370.1"/>
    <property type="molecule type" value="Genomic_DNA"/>
</dbReference>
<dbReference type="Gene3D" id="2.60.120.920">
    <property type="match status" value="1"/>
</dbReference>
<sequence>CPVITNTCTLLPASALQPPAPAPSCSLPRTRAFQLHSLVEADVKLDPATAHPSLLVTADLCGVQDGEQWRDVPGNPERFDTWPCVLGLQSFASGRHYWEVAVGEQAEWGLGVCEDVLPRKGETTPAPENGVWAVWLLKGSEYMVLASPSVPLLQLDRPRRVGVFLDYEAGEVSFYNVTHGSHIYTFSQLFSGALRPYFFVCDTTPLILPSVTEAEPGGWTARAHPASSSEVRGAHS</sequence>
<dbReference type="InterPro" id="IPR013320">
    <property type="entry name" value="ConA-like_dom_sf"/>
</dbReference>
<reference evidence="3" key="2">
    <citation type="journal article" date="2013" name="Nat. Commun.">
        <title>Genome of the Chinese tree shrew.</title>
        <authorList>
            <person name="Fan Y."/>
            <person name="Huang Z.Y."/>
            <person name="Cao C.C."/>
            <person name="Chen C.S."/>
            <person name="Chen Y.X."/>
            <person name="Fan D.D."/>
            <person name="He J."/>
            <person name="Hou H.L."/>
            <person name="Hu L."/>
            <person name="Hu X.T."/>
            <person name="Jiang X.T."/>
            <person name="Lai R."/>
            <person name="Lang Y.S."/>
            <person name="Liang B."/>
            <person name="Liao S.G."/>
            <person name="Mu D."/>
            <person name="Ma Y.Y."/>
            <person name="Niu Y.Y."/>
            <person name="Sun X.Q."/>
            <person name="Xia J.Q."/>
            <person name="Xiao J."/>
            <person name="Xiong Z.Q."/>
            <person name="Xu L."/>
            <person name="Yang L."/>
            <person name="Zhang Y."/>
            <person name="Zhao W."/>
            <person name="Zhao X.D."/>
            <person name="Zheng Y.T."/>
            <person name="Zhou J.M."/>
            <person name="Zhu Y.B."/>
            <person name="Zhang G.J."/>
            <person name="Wang J."/>
            <person name="Yao Y.G."/>
        </authorList>
    </citation>
    <scope>NUCLEOTIDE SEQUENCE [LARGE SCALE GENOMIC DNA]</scope>
</reference>
<dbReference type="InterPro" id="IPR003879">
    <property type="entry name" value="Butyrophylin_SPRY"/>
</dbReference>
<dbReference type="InterPro" id="IPR003877">
    <property type="entry name" value="SPRY_dom"/>
</dbReference>
<gene>
    <name evidence="2" type="ORF">TREES_T100005632</name>
</gene>
<reference evidence="3" key="1">
    <citation type="submission" date="2012-07" db="EMBL/GenBank/DDBJ databases">
        <title>Genome of the Chinese tree shrew, a rising model animal genetically related to primates.</title>
        <authorList>
            <person name="Zhang G."/>
            <person name="Fan Y."/>
            <person name="Yao Y."/>
            <person name="Huang Z."/>
        </authorList>
    </citation>
    <scope>NUCLEOTIDE SEQUENCE [LARGE SCALE GENOMIC DNA]</scope>
</reference>